<dbReference type="PANTHER" id="PTHR44927">
    <property type="entry name" value="FK506-BINDING PROTEIN 15"/>
    <property type="match status" value="1"/>
</dbReference>
<dbReference type="EMBL" id="CAJNOC010000227">
    <property type="protein sequence ID" value="CAF0730070.1"/>
    <property type="molecule type" value="Genomic_DNA"/>
</dbReference>
<dbReference type="PANTHER" id="PTHR44927:SF1">
    <property type="entry name" value="FK506-BINDING PROTEIN 15"/>
    <property type="match status" value="1"/>
</dbReference>
<proteinExistence type="predicted"/>
<comment type="caution">
    <text evidence="2">The sequence shown here is derived from an EMBL/GenBank/DDBJ whole genome shotgun (WGS) entry which is preliminary data.</text>
</comment>
<protein>
    <submittedName>
        <fullName evidence="2">Uncharacterized protein</fullName>
    </submittedName>
</protein>
<gene>
    <name evidence="2" type="ORF">OXX778_LOCUS2783</name>
</gene>
<evidence type="ECO:0000313" key="2">
    <source>
        <dbReference type="EMBL" id="CAF0730070.1"/>
    </source>
</evidence>
<feature type="region of interest" description="Disordered" evidence="1">
    <location>
        <begin position="27"/>
        <end position="59"/>
    </location>
</feature>
<evidence type="ECO:0000313" key="3">
    <source>
        <dbReference type="Proteomes" id="UP000663879"/>
    </source>
</evidence>
<evidence type="ECO:0000256" key="1">
    <source>
        <dbReference type="SAM" id="MobiDB-lite"/>
    </source>
</evidence>
<organism evidence="2 3">
    <name type="scientific">Brachionus calyciflorus</name>
    <dbReference type="NCBI Taxonomy" id="104777"/>
    <lineage>
        <taxon>Eukaryota</taxon>
        <taxon>Metazoa</taxon>
        <taxon>Spiralia</taxon>
        <taxon>Gnathifera</taxon>
        <taxon>Rotifera</taxon>
        <taxon>Eurotatoria</taxon>
        <taxon>Monogononta</taxon>
        <taxon>Pseudotrocha</taxon>
        <taxon>Ploima</taxon>
        <taxon>Brachionidae</taxon>
        <taxon>Brachionus</taxon>
    </lineage>
</organism>
<reference evidence="2" key="1">
    <citation type="submission" date="2021-02" db="EMBL/GenBank/DDBJ databases">
        <authorList>
            <person name="Nowell W R."/>
        </authorList>
    </citation>
    <scope>NUCLEOTIDE SEQUENCE</scope>
    <source>
        <strain evidence="2">Ploen Becks lab</strain>
    </source>
</reference>
<dbReference type="Proteomes" id="UP000663879">
    <property type="component" value="Unassembled WGS sequence"/>
</dbReference>
<feature type="compositionally biased region" description="Low complexity" evidence="1">
    <location>
        <begin position="43"/>
        <end position="59"/>
    </location>
</feature>
<name>A0A813NAD0_9BILA</name>
<dbReference type="SUPFAM" id="SSF54534">
    <property type="entry name" value="FKBP-like"/>
    <property type="match status" value="1"/>
</dbReference>
<keyword evidence="3" id="KW-1185">Reference proteome</keyword>
<dbReference type="OrthoDB" id="77911at2759"/>
<sequence length="366" mass="41597">MNFDDDDDTDFTFNPQSNKSKLASLFKTGTEENSDENLKYKASKQPQPAQPQQATTTSSQQAASSVTFFSTVQAFKFTNNKYEPQGKLGLAILSSQALYRILLYVTKTQPVATIRISQDFKISLQKNNYVTFYDEARQVWSILFDSEELVSNFATQVTLCKCNILQGNLQNEKLVQDLKFNDSDSGMIVESNDSIETTTLVNSWQNLKLVEIENTTQKPFRLKLGKNKLPQIIESLIINMKQGDRKLFVLNSSHFKSFYSNNTSPVLFYDIHILRIKKNKEERANADLLEQMPPLPVISMDEPRSRSGSIQEKTKIINDQINDPKLEKAKVISRMAKLGQQMLPGSNQTTVANEEWVGNFFLVSIE</sequence>
<dbReference type="AlphaFoldDB" id="A0A813NAD0"/>
<accession>A0A813NAD0</accession>